<gene>
    <name evidence="2" type="ORF">O181_130944</name>
</gene>
<evidence type="ECO:0000313" key="3">
    <source>
        <dbReference type="Proteomes" id="UP000765509"/>
    </source>
</evidence>
<dbReference type="AlphaFoldDB" id="A0A9Q3QAK3"/>
<evidence type="ECO:0000256" key="1">
    <source>
        <dbReference type="SAM" id="MobiDB-lite"/>
    </source>
</evidence>
<reference evidence="2" key="1">
    <citation type="submission" date="2021-03" db="EMBL/GenBank/DDBJ databases">
        <title>Draft genome sequence of rust myrtle Austropuccinia psidii MF-1, a brazilian biotype.</title>
        <authorList>
            <person name="Quecine M.C."/>
            <person name="Pachon D.M.R."/>
            <person name="Bonatelli M.L."/>
            <person name="Correr F.H."/>
            <person name="Franceschini L.M."/>
            <person name="Leite T.F."/>
            <person name="Margarido G.R.A."/>
            <person name="Almeida C.A."/>
            <person name="Ferrarezi J.A."/>
            <person name="Labate C.A."/>
        </authorList>
    </citation>
    <scope>NUCLEOTIDE SEQUENCE</scope>
    <source>
        <strain evidence="2">MF-1</strain>
    </source>
</reference>
<keyword evidence="3" id="KW-1185">Reference proteome</keyword>
<feature type="compositionally biased region" description="Basic and acidic residues" evidence="1">
    <location>
        <begin position="46"/>
        <end position="56"/>
    </location>
</feature>
<name>A0A9Q3QAK3_9BASI</name>
<organism evidence="2 3">
    <name type="scientific">Austropuccinia psidii MF-1</name>
    <dbReference type="NCBI Taxonomy" id="1389203"/>
    <lineage>
        <taxon>Eukaryota</taxon>
        <taxon>Fungi</taxon>
        <taxon>Dikarya</taxon>
        <taxon>Basidiomycota</taxon>
        <taxon>Pucciniomycotina</taxon>
        <taxon>Pucciniomycetes</taxon>
        <taxon>Pucciniales</taxon>
        <taxon>Sphaerophragmiaceae</taxon>
        <taxon>Austropuccinia</taxon>
    </lineage>
</organism>
<sequence>MVGIHYHPNLKSKNIKDWNNKKRGARKEGAPAASTSKLPDSQPPQEGEKNKKKEVEETIFPKLQDSKNPKRCHGKFLQNGHDFDGIQGKRGTKNEETPFPKEITLSPYFVNTLTEIKNTIVPVKNIKHGFLS</sequence>
<comment type="caution">
    <text evidence="2">The sequence shown here is derived from an EMBL/GenBank/DDBJ whole genome shotgun (WGS) entry which is preliminary data.</text>
</comment>
<evidence type="ECO:0000313" key="2">
    <source>
        <dbReference type="EMBL" id="MBW0591229.1"/>
    </source>
</evidence>
<accession>A0A9Q3QAK3</accession>
<dbReference type="Proteomes" id="UP000765509">
    <property type="component" value="Unassembled WGS sequence"/>
</dbReference>
<dbReference type="EMBL" id="AVOT02142098">
    <property type="protein sequence ID" value="MBW0591229.1"/>
    <property type="molecule type" value="Genomic_DNA"/>
</dbReference>
<protein>
    <submittedName>
        <fullName evidence="2">Uncharacterized protein</fullName>
    </submittedName>
</protein>
<proteinExistence type="predicted"/>
<feature type="region of interest" description="Disordered" evidence="1">
    <location>
        <begin position="1"/>
        <end position="99"/>
    </location>
</feature>